<organism evidence="2 3">
    <name type="scientific">Popillia japonica</name>
    <name type="common">Japanese beetle</name>
    <dbReference type="NCBI Taxonomy" id="7064"/>
    <lineage>
        <taxon>Eukaryota</taxon>
        <taxon>Metazoa</taxon>
        <taxon>Ecdysozoa</taxon>
        <taxon>Arthropoda</taxon>
        <taxon>Hexapoda</taxon>
        <taxon>Insecta</taxon>
        <taxon>Pterygota</taxon>
        <taxon>Neoptera</taxon>
        <taxon>Endopterygota</taxon>
        <taxon>Coleoptera</taxon>
        <taxon>Polyphaga</taxon>
        <taxon>Scarabaeiformia</taxon>
        <taxon>Scarabaeidae</taxon>
        <taxon>Rutelinae</taxon>
        <taxon>Popillia</taxon>
    </lineage>
</organism>
<reference evidence="2 3" key="1">
    <citation type="journal article" date="2024" name="BMC Genomics">
        <title>De novo assembly and annotation of Popillia japonica's genome with initial clues to its potential as an invasive pest.</title>
        <authorList>
            <person name="Cucini C."/>
            <person name="Boschi S."/>
            <person name="Funari R."/>
            <person name="Cardaioli E."/>
            <person name="Iannotti N."/>
            <person name="Marturano G."/>
            <person name="Paoli F."/>
            <person name="Bruttini M."/>
            <person name="Carapelli A."/>
            <person name="Frati F."/>
            <person name="Nardi F."/>
        </authorList>
    </citation>
    <scope>NUCLEOTIDE SEQUENCE [LARGE SCALE GENOMIC DNA]</scope>
    <source>
        <strain evidence="2">DMR45628</strain>
    </source>
</reference>
<comment type="caution">
    <text evidence="2">The sequence shown here is derived from an EMBL/GenBank/DDBJ whole genome shotgun (WGS) entry which is preliminary data.</text>
</comment>
<evidence type="ECO:0008006" key="4">
    <source>
        <dbReference type="Google" id="ProtNLM"/>
    </source>
</evidence>
<name>A0AAW1IW83_POPJA</name>
<evidence type="ECO:0000256" key="1">
    <source>
        <dbReference type="SAM" id="MobiDB-lite"/>
    </source>
</evidence>
<feature type="compositionally biased region" description="Acidic residues" evidence="1">
    <location>
        <begin position="24"/>
        <end position="50"/>
    </location>
</feature>
<keyword evidence="3" id="KW-1185">Reference proteome</keyword>
<proteinExistence type="predicted"/>
<sequence length="332" mass="37789">MSWYEKDQERLQRLFAEVEGKEQADDDDEVAGAEEDATEIQEEVSDTEQEGDQKKMQLRYKKKFLIRSKKVMKAYNGQNQNEVRGCSSGGEDKIVEIPGNNTGTIEIKNRPRMPFQYLVGLTKGSDGQVKIYCTGAIVRVPGYYSMVIANSECLNEFNSYQDIKLVKWTPGHGLVFGKVRHAEVRDNFLVMSPSPSFINTTEYTQYYSKDNETSSHIVYVHYNDSQLSVHIHPPLPEKRPFLEDRYCSMGNESLIPYDNNNTSPNAVKCYRQETSIQQKACNLNHGYLVVNDKFNVLFGIGLPLSPSQCYNTLNARHIRDINLTGIAQLSVL</sequence>
<dbReference type="AlphaFoldDB" id="A0AAW1IW83"/>
<accession>A0AAW1IW83</accession>
<evidence type="ECO:0000313" key="2">
    <source>
        <dbReference type="EMBL" id="KAK9694545.1"/>
    </source>
</evidence>
<gene>
    <name evidence="2" type="ORF">QE152_g33473</name>
</gene>
<feature type="region of interest" description="Disordered" evidence="1">
    <location>
        <begin position="14"/>
        <end position="53"/>
    </location>
</feature>
<protein>
    <recommendedName>
        <fullName evidence="4">Peptidase S1 domain-containing protein</fullName>
    </recommendedName>
</protein>
<feature type="compositionally biased region" description="Basic and acidic residues" evidence="1">
    <location>
        <begin position="14"/>
        <end position="23"/>
    </location>
</feature>
<dbReference type="Proteomes" id="UP001458880">
    <property type="component" value="Unassembled WGS sequence"/>
</dbReference>
<dbReference type="EMBL" id="JASPKY010000509">
    <property type="protein sequence ID" value="KAK9694545.1"/>
    <property type="molecule type" value="Genomic_DNA"/>
</dbReference>
<evidence type="ECO:0000313" key="3">
    <source>
        <dbReference type="Proteomes" id="UP001458880"/>
    </source>
</evidence>